<evidence type="ECO:0000313" key="8">
    <source>
        <dbReference type="Proteomes" id="UP000001449"/>
    </source>
</evidence>
<dbReference type="GeneID" id="7443611"/>
<dbReference type="InterPro" id="IPR027417">
    <property type="entry name" value="P-loop_NTPase"/>
</dbReference>
<feature type="compositionally biased region" description="Low complexity" evidence="4">
    <location>
        <begin position="2379"/>
        <end position="2402"/>
    </location>
</feature>
<dbReference type="Pfam" id="PF07529">
    <property type="entry name" value="HSA"/>
    <property type="match status" value="1"/>
</dbReference>
<accession>B8C5P3</accession>
<dbReference type="InParanoid" id="B8C5P3"/>
<feature type="region of interest" description="Disordered" evidence="4">
    <location>
        <begin position="364"/>
        <end position="388"/>
    </location>
</feature>
<proteinExistence type="predicted"/>
<feature type="region of interest" description="Disordered" evidence="4">
    <location>
        <begin position="1"/>
        <end position="135"/>
    </location>
</feature>
<dbReference type="KEGG" id="tps:THAPSDRAFT_6143"/>
<feature type="compositionally biased region" description="Polar residues" evidence="4">
    <location>
        <begin position="625"/>
        <end position="655"/>
    </location>
</feature>
<dbReference type="InterPro" id="IPR001005">
    <property type="entry name" value="SANT/Myb"/>
</dbReference>
<dbReference type="STRING" id="35128.B8C5P3"/>
<dbReference type="PANTHER" id="PTHR46459">
    <property type="entry name" value="E1A-BINDING PROTEIN P400-RELATED"/>
    <property type="match status" value="1"/>
</dbReference>
<keyword evidence="2" id="KW-0156">Chromatin regulator</keyword>
<feature type="compositionally biased region" description="Polar residues" evidence="4">
    <location>
        <begin position="1826"/>
        <end position="1837"/>
    </location>
</feature>
<evidence type="ECO:0000256" key="4">
    <source>
        <dbReference type="SAM" id="MobiDB-lite"/>
    </source>
</evidence>
<reference evidence="7 8" key="1">
    <citation type="journal article" date="2004" name="Science">
        <title>The genome of the diatom Thalassiosira pseudonana: ecology, evolution, and metabolism.</title>
        <authorList>
            <person name="Armbrust E.V."/>
            <person name="Berges J.A."/>
            <person name="Bowler C."/>
            <person name="Green B.R."/>
            <person name="Martinez D."/>
            <person name="Putnam N.H."/>
            <person name="Zhou S."/>
            <person name="Allen A.E."/>
            <person name="Apt K.E."/>
            <person name="Bechner M."/>
            <person name="Brzezinski M.A."/>
            <person name="Chaal B.K."/>
            <person name="Chiovitti A."/>
            <person name="Davis A.K."/>
            <person name="Demarest M.S."/>
            <person name="Detter J.C."/>
            <person name="Glavina T."/>
            <person name="Goodstein D."/>
            <person name="Hadi M.Z."/>
            <person name="Hellsten U."/>
            <person name="Hildebrand M."/>
            <person name="Jenkins B.D."/>
            <person name="Jurka J."/>
            <person name="Kapitonov V.V."/>
            <person name="Kroger N."/>
            <person name="Lau W.W."/>
            <person name="Lane T.W."/>
            <person name="Larimer F.W."/>
            <person name="Lippmeier J.C."/>
            <person name="Lucas S."/>
            <person name="Medina M."/>
            <person name="Montsant A."/>
            <person name="Obornik M."/>
            <person name="Parker M.S."/>
            <person name="Palenik B."/>
            <person name="Pazour G.J."/>
            <person name="Richardson P.M."/>
            <person name="Rynearson T.A."/>
            <person name="Saito M.A."/>
            <person name="Schwartz D.C."/>
            <person name="Thamatrakoln K."/>
            <person name="Valentin K."/>
            <person name="Vardi A."/>
            <person name="Wilkerson F.P."/>
            <person name="Rokhsar D.S."/>
        </authorList>
    </citation>
    <scope>NUCLEOTIDE SEQUENCE [LARGE SCALE GENOMIC DNA]</scope>
    <source>
        <strain evidence="7 8">CCMP1335</strain>
    </source>
</reference>
<keyword evidence="3" id="KW-0539">Nucleus</keyword>
<feature type="region of interest" description="Disordered" evidence="4">
    <location>
        <begin position="1800"/>
        <end position="1841"/>
    </location>
</feature>
<feature type="domain" description="HSA" evidence="6">
    <location>
        <begin position="563"/>
        <end position="639"/>
    </location>
</feature>
<dbReference type="Proteomes" id="UP000001449">
    <property type="component" value="Chromosome 6"/>
</dbReference>
<feature type="compositionally biased region" description="Polar residues" evidence="4">
    <location>
        <begin position="1"/>
        <end position="22"/>
    </location>
</feature>
<dbReference type="Gene3D" id="3.40.50.300">
    <property type="entry name" value="P-loop containing nucleotide triphosphate hydrolases"/>
    <property type="match status" value="2"/>
</dbReference>
<dbReference type="GO" id="GO:0006325">
    <property type="term" value="P:chromatin organization"/>
    <property type="evidence" value="ECO:0007669"/>
    <property type="project" value="UniProtKB-KW"/>
</dbReference>
<feature type="domain" description="Myb-like" evidence="5">
    <location>
        <begin position="2080"/>
        <end position="2146"/>
    </location>
</feature>
<evidence type="ECO:0000259" key="6">
    <source>
        <dbReference type="PROSITE" id="PS51204"/>
    </source>
</evidence>
<feature type="compositionally biased region" description="Basic and acidic residues" evidence="4">
    <location>
        <begin position="273"/>
        <end position="286"/>
    </location>
</feature>
<feature type="compositionally biased region" description="Polar residues" evidence="4">
    <location>
        <begin position="1924"/>
        <end position="1943"/>
    </location>
</feature>
<feature type="compositionally biased region" description="Polar residues" evidence="4">
    <location>
        <begin position="30"/>
        <end position="47"/>
    </location>
</feature>
<dbReference type="PROSITE" id="PS51204">
    <property type="entry name" value="HSA"/>
    <property type="match status" value="1"/>
</dbReference>
<evidence type="ECO:0000256" key="3">
    <source>
        <dbReference type="ARBA" id="ARBA00023242"/>
    </source>
</evidence>
<feature type="region of interest" description="Disordered" evidence="4">
    <location>
        <begin position="2240"/>
        <end position="2261"/>
    </location>
</feature>
<dbReference type="PROSITE" id="PS50090">
    <property type="entry name" value="MYB_LIKE"/>
    <property type="match status" value="1"/>
</dbReference>
<feature type="compositionally biased region" description="Basic residues" evidence="4">
    <location>
        <begin position="1445"/>
        <end position="1456"/>
    </location>
</feature>
<sequence length="2402" mass="261797">MGDDNTTQHPSEMSRVDPTNQPGVDRDIPDNSTSSGGRQVDNWSTATAGGETSFPMEENNAMDAGDANDENNNAAPVESSALDEAVNNEVMPHSATSTNDPSASANTHSVTNSQANNNTENIVAETDDKNEGMRVNAPSMEGVTEKIPSADMSLAQESENVGDTDATAANDALRQSVSQSIDVSADNVSSTTLENSTTSASAPPIDGDSRRQKILNNISHRRKLLAWVRATREASEQNQSERLLAGEHPSFVSKMLEETRGVQQQQQQDQEGGEPKEGGEQLTDEHKKAAYYDAATEMKDYITLSKLATSSSVIKRPKAQGSTGVSGTDNKKQRELRRGSQVGKKMSSAISTLNTNIGWVSSSESGISGVGGGGDGQPPQATTVGDASSKLDGVPGQYLGKQFNSSNAAAGLTKSQSDKALKKAKKRFSLKKGGWGGVGADGMITLPIGMTQQSMQGGVLGMDSTTAKQSPGFVLSMGATHLVEQRNAITLKLNNLLRKRHLYAGKMGAKVCANPTQSKELALLAANGTAKGNGTAHHPTKKNGLLTLSMPKYASLSELCQPQQPLRLPPRRKTQWDCVLEEMRWMASDFIEERKWKSAMGKTLSSAVKQHTVDKKAARKAARRSSVNTPQKNGWGSSSEPMSIGSKNDTPSTIASRPRSAAKTPRLVDTDPLYVYATEEDVDYARKVGVLLSVTIADHWETIREEGAFPATDDKIVAGYERFKKMRRDLLGDDSFDAEDDVGSLPGETIAFDKSDVKDVHTFTELSFDKITRQMQSVIELTDSLKEQTITALSKDAVIRKYRKSIKCGVELNRGQLTAVHFAESIWQAKQPNAEEEEGDTTQEWSSVSAIMGGSVGSGKTVAACSLLWKNRKTGPQLVLCSPGALIRWRDELSKINDLNINIFGCKGWSFNGEDEDVFALRTSDILICDYASLLDLLGRHLPPKKDSSPFSSLILDLRHPAADGCHNDTTSEVESVKWWKTLNKFALRFSGMKRLVIEHFDLPQNKFLPVEISSDTKDRHVDEILAMKVAFAYNPLVFFSEHATIGKRVVKWVKSQGASDYIGGEKCFPDQLTLSNDGFSPSLTHRSILQASLRSIYESAVQSVDEGSALEDDDTAHALSWEIRMCSLTPLQIVSYEKCCLGVLGSVTHRDDASDSLQAIAESMIKLRKVCFHSNLDEVISYLLTPIRQKMSYDCAKGVMGSSLLAGTSSFSEPNIEAAKAVVEKSAKMKELLAVLTNECGCDVAHEIVRGPSESTKILSATLQPQQKRRVLILATLVEAQLLTSFLLSSIGLRHELLVSGTLSGDVTLNSRIGAENVAAWAWSQTVLSRFNNDDASEVDADYQSCDIVIASPSSVSSQSSGISAVSADVIVSIDEDWSGREALHVVSILKKIRRNESSSDAISSCKFIKIVCQDTCEDSVLCRGNTITVDATADETKSDVKEPRKRSKGKRKFSRERQSSRASKASQDDTEGVIEMNGFSNSVNSQTLFCPIVLKWEGEALANRGGYLVPSEKLLLGSNVLRYKNKPLSVFLGESGSRSSESGPVFMATDKYDGHDRSFGWALFNAEHRASSLTTMMYRSSAFSNRVIEMKPITLDPYKAVLGVHNRRMLGRQIVSSAPVRHYVESFGRTSSATYDVSNFLLCDQGDEQTAIDGTVASIDAVVGDATCCDIDLGVEGTANESETSLLVYDLPLSKSDLLDLIVGKKRKEGDVEYALEGKRKRHGGLQMSHSIRNDYPLRQSSSATDLARSGFSLCFAASKNTSSSIVRDGNQGGEPLVYFPSFLPSLLQIIQNVVHYPTSPQSGTKRKSTGEDSGVSEKRRKSITLSENHYSSDMSALPDHSGYSGAAGSALIDEFIEYDLLASNTETNPYSFWNGTRSSGSAETDFTKTLISFDIDRAASCQRWPSVDAMIVVTQKVSNNNDTSEAGSFSTSVGAMTQNKPAKKNKHHKRSSSVQDPSTTTYFGKGFLLDRSLAVREGVKISVASSLLGSVRLRFRLNDLVSDSFIVHLPSSMNHFHSSSSGVKFGPFQSGTVARHNVSRLAQRDRNRSGVSLPMGVKRPRLAKKLSSSLEETSEQWTDIEDILLKESVARYGMNWELASQSVSVDGASMPSFLSKKSTSGKCRILKSRRSPTQCRHRWESLMHRGSTNLNISNSFVTSSSHSTKEVRRFQNESEDQDKEFLVYDASSSTSHLKHQRRDDQSNSMHWIGHPASSPDESTDNDDKQLIMARIKRLKETSKKRHGLPITIPGSKTTGDNTTAARASWTSSVNGIAPPRNDMWPMEILDYAKQRAAAASSQGNTNANIHHQRGSVAPYSHPPQPSYQPPHNVHPAHRAARVAALGMNKGGQMQGVPPHMHPQQGYHLGMPHPAYGMYHQGPPQQQKPPQYYPPNGGKPNSPS</sequence>
<feature type="region of interest" description="Disordered" evidence="4">
    <location>
        <begin position="605"/>
        <end position="663"/>
    </location>
</feature>
<name>B8C5P3_THAPS</name>
<feature type="compositionally biased region" description="Basic residues" evidence="4">
    <location>
        <begin position="1944"/>
        <end position="1954"/>
    </location>
</feature>
<dbReference type="InterPro" id="IPR014012">
    <property type="entry name" value="HSA_dom"/>
</dbReference>
<gene>
    <name evidence="7" type="ORF">THAPSDRAFT_6143</name>
</gene>
<organism evidence="7 8">
    <name type="scientific">Thalassiosira pseudonana</name>
    <name type="common">Marine diatom</name>
    <name type="synonym">Cyclotella nana</name>
    <dbReference type="NCBI Taxonomy" id="35128"/>
    <lineage>
        <taxon>Eukaryota</taxon>
        <taxon>Sar</taxon>
        <taxon>Stramenopiles</taxon>
        <taxon>Ochrophyta</taxon>
        <taxon>Bacillariophyta</taxon>
        <taxon>Coscinodiscophyceae</taxon>
        <taxon>Thalassiosirophycidae</taxon>
        <taxon>Thalassiosirales</taxon>
        <taxon>Thalassiosiraceae</taxon>
        <taxon>Thalassiosira</taxon>
    </lineage>
</organism>
<feature type="compositionally biased region" description="Basic and acidic residues" evidence="4">
    <location>
        <begin position="329"/>
        <end position="338"/>
    </location>
</feature>
<evidence type="ECO:0000313" key="7">
    <source>
        <dbReference type="EMBL" id="EED91541.1"/>
    </source>
</evidence>
<evidence type="ECO:0000256" key="2">
    <source>
        <dbReference type="ARBA" id="ARBA00022853"/>
    </source>
</evidence>
<dbReference type="Gene3D" id="1.10.10.60">
    <property type="entry name" value="Homeodomain-like"/>
    <property type="match status" value="1"/>
</dbReference>
<reference evidence="7 8" key="2">
    <citation type="journal article" date="2008" name="Nature">
        <title>The Phaeodactylum genome reveals the evolutionary history of diatom genomes.</title>
        <authorList>
            <person name="Bowler C."/>
            <person name="Allen A.E."/>
            <person name="Badger J.H."/>
            <person name="Grimwood J."/>
            <person name="Jabbari K."/>
            <person name="Kuo A."/>
            <person name="Maheswari U."/>
            <person name="Martens C."/>
            <person name="Maumus F."/>
            <person name="Otillar R.P."/>
            <person name="Rayko E."/>
            <person name="Salamov A."/>
            <person name="Vandepoele K."/>
            <person name="Beszteri B."/>
            <person name="Gruber A."/>
            <person name="Heijde M."/>
            <person name="Katinka M."/>
            <person name="Mock T."/>
            <person name="Valentin K."/>
            <person name="Verret F."/>
            <person name="Berges J.A."/>
            <person name="Brownlee C."/>
            <person name="Cadoret J.P."/>
            <person name="Chiovitti A."/>
            <person name="Choi C.J."/>
            <person name="Coesel S."/>
            <person name="De Martino A."/>
            <person name="Detter J.C."/>
            <person name="Durkin C."/>
            <person name="Falciatore A."/>
            <person name="Fournet J."/>
            <person name="Haruta M."/>
            <person name="Huysman M.J."/>
            <person name="Jenkins B.D."/>
            <person name="Jiroutova K."/>
            <person name="Jorgensen R.E."/>
            <person name="Joubert Y."/>
            <person name="Kaplan A."/>
            <person name="Kroger N."/>
            <person name="Kroth P.G."/>
            <person name="La Roche J."/>
            <person name="Lindquist E."/>
            <person name="Lommer M."/>
            <person name="Martin-Jezequel V."/>
            <person name="Lopez P.J."/>
            <person name="Lucas S."/>
            <person name="Mangogna M."/>
            <person name="McGinnis K."/>
            <person name="Medlin L.K."/>
            <person name="Montsant A."/>
            <person name="Oudot-Le Secq M.P."/>
            <person name="Napoli C."/>
            <person name="Obornik M."/>
            <person name="Parker M.S."/>
            <person name="Petit J.L."/>
            <person name="Porcel B.M."/>
            <person name="Poulsen N."/>
            <person name="Robison M."/>
            <person name="Rychlewski L."/>
            <person name="Rynearson T.A."/>
            <person name="Schmutz J."/>
            <person name="Shapiro H."/>
            <person name="Siaut M."/>
            <person name="Stanley M."/>
            <person name="Sussman M.R."/>
            <person name="Taylor A.R."/>
            <person name="Vardi A."/>
            <person name="von Dassow P."/>
            <person name="Vyverman W."/>
            <person name="Willis A."/>
            <person name="Wyrwicz L.S."/>
            <person name="Rokhsar D.S."/>
            <person name="Weissenbach J."/>
            <person name="Armbrust E.V."/>
            <person name="Green B.R."/>
            <person name="Van de Peer Y."/>
            <person name="Grigoriev I.V."/>
        </authorList>
    </citation>
    <scope>NUCLEOTIDE SEQUENCE [LARGE SCALE GENOMIC DNA]</scope>
    <source>
        <strain evidence="7 8">CCMP1335</strain>
    </source>
</reference>
<dbReference type="SMART" id="SM00573">
    <property type="entry name" value="HSA"/>
    <property type="match status" value="1"/>
</dbReference>
<dbReference type="SMART" id="SM00717">
    <property type="entry name" value="SANT"/>
    <property type="match status" value="1"/>
</dbReference>
<dbReference type="GO" id="GO:0006281">
    <property type="term" value="P:DNA repair"/>
    <property type="evidence" value="ECO:0000318"/>
    <property type="project" value="GO_Central"/>
</dbReference>
<dbReference type="eggNOG" id="KOG0391">
    <property type="taxonomic scope" value="Eukaryota"/>
</dbReference>
<dbReference type="EMBL" id="CM000643">
    <property type="protein sequence ID" value="EED91541.1"/>
    <property type="molecule type" value="Genomic_DNA"/>
</dbReference>
<feature type="region of interest" description="Disordered" evidence="4">
    <location>
        <begin position="2360"/>
        <end position="2402"/>
    </location>
</feature>
<dbReference type="GO" id="GO:0035267">
    <property type="term" value="C:NuA4 histone acetyltransferase complex"/>
    <property type="evidence" value="ECO:0000318"/>
    <property type="project" value="GO_Central"/>
</dbReference>
<keyword evidence="8" id="KW-1185">Reference proteome</keyword>
<protein>
    <submittedName>
        <fullName evidence="7">Uncharacterized protein</fullName>
    </submittedName>
</protein>
<dbReference type="SUPFAM" id="SSF52540">
    <property type="entry name" value="P-loop containing nucleoside triphosphate hydrolases"/>
    <property type="match status" value="1"/>
</dbReference>
<feature type="compositionally biased region" description="Low complexity" evidence="4">
    <location>
        <begin position="57"/>
        <end position="75"/>
    </location>
</feature>
<dbReference type="GO" id="GO:0005634">
    <property type="term" value="C:nucleus"/>
    <property type="evidence" value="ECO:0007669"/>
    <property type="project" value="UniProtKB-SubCell"/>
</dbReference>
<feature type="region of interest" description="Disordered" evidence="4">
    <location>
        <begin position="2311"/>
        <end position="2332"/>
    </location>
</feature>
<dbReference type="PANTHER" id="PTHR46459:SF1">
    <property type="entry name" value="E1A-BINDING PROTEIN P400"/>
    <property type="match status" value="1"/>
</dbReference>
<comment type="subcellular location">
    <subcellularLocation>
        <location evidence="1">Nucleus</location>
    </subcellularLocation>
</comment>
<feature type="compositionally biased region" description="Polar residues" evidence="4">
    <location>
        <begin position="182"/>
        <end position="201"/>
    </location>
</feature>
<dbReference type="RefSeq" id="XP_002291434.1">
    <property type="nucleotide sequence ID" value="XM_002291398.1"/>
</dbReference>
<dbReference type="PaxDb" id="35128-Thaps6143"/>
<feature type="region of interest" description="Disordered" evidence="4">
    <location>
        <begin position="313"/>
        <end position="346"/>
    </location>
</feature>
<feature type="region of interest" description="Disordered" evidence="4">
    <location>
        <begin position="1924"/>
        <end position="1959"/>
    </location>
</feature>
<feature type="region of interest" description="Disordered" evidence="4">
    <location>
        <begin position="1436"/>
        <end position="1473"/>
    </location>
</feature>
<feature type="region of interest" description="Disordered" evidence="4">
    <location>
        <begin position="2187"/>
        <end position="2225"/>
    </location>
</feature>
<feature type="compositionally biased region" description="Polar residues" evidence="4">
    <location>
        <begin position="94"/>
        <end position="121"/>
    </location>
</feature>
<evidence type="ECO:0000259" key="5">
    <source>
        <dbReference type="PROSITE" id="PS50090"/>
    </source>
</evidence>
<evidence type="ECO:0000256" key="1">
    <source>
        <dbReference type="ARBA" id="ARBA00004123"/>
    </source>
</evidence>
<feature type="compositionally biased region" description="Low complexity" evidence="4">
    <location>
        <begin position="261"/>
        <end position="270"/>
    </location>
</feature>
<feature type="region of interest" description="Disordered" evidence="4">
    <location>
        <begin position="254"/>
        <end position="286"/>
    </location>
</feature>
<dbReference type="GO" id="GO:0003682">
    <property type="term" value="F:chromatin binding"/>
    <property type="evidence" value="ECO:0000318"/>
    <property type="project" value="GO_Central"/>
</dbReference>
<dbReference type="HOGENOM" id="CLU_229263_0_0_1"/>
<feature type="region of interest" description="Disordered" evidence="4">
    <location>
        <begin position="182"/>
        <end position="210"/>
    </location>
</feature>